<evidence type="ECO:0000256" key="6">
    <source>
        <dbReference type="PIRSR" id="PIRSR000699-2"/>
    </source>
</evidence>
<evidence type="ECO:0000256" key="5">
    <source>
        <dbReference type="PIRSR" id="PIRSR000699-1"/>
    </source>
</evidence>
<dbReference type="AlphaFoldDB" id="A0A318KUR4"/>
<dbReference type="SUPFAM" id="SSF46973">
    <property type="entry name" value="Enzyme IIa from lactose specific PTS, IIa-lac"/>
    <property type="match status" value="1"/>
</dbReference>
<keyword evidence="3" id="KW-0808">Transferase</keyword>
<protein>
    <submittedName>
        <fullName evidence="8">PTS system cellobiose-specific IIA component</fullName>
    </submittedName>
</protein>
<proteinExistence type="predicted"/>
<name>A0A318KUR4_9FIRM</name>
<accession>A0A318KUR4</accession>
<evidence type="ECO:0000313" key="8">
    <source>
        <dbReference type="EMBL" id="PXX81530.1"/>
    </source>
</evidence>
<dbReference type="InterPro" id="IPR036542">
    <property type="entry name" value="PTS_IIA_lac/cel_sf"/>
</dbReference>
<feature type="modified residue" description="Phosphohistidine; by HPr" evidence="7">
    <location>
        <position position="76"/>
    </location>
</feature>
<evidence type="ECO:0000256" key="2">
    <source>
        <dbReference type="ARBA" id="ARBA00022597"/>
    </source>
</evidence>
<dbReference type="STRING" id="1034346.GCA_000313565_00138"/>
<dbReference type="InterPro" id="IPR003188">
    <property type="entry name" value="PTS_IIA_lac/cel"/>
</dbReference>
<gene>
    <name evidence="8" type="ORF">DES51_101139</name>
</gene>
<evidence type="ECO:0000256" key="4">
    <source>
        <dbReference type="ARBA" id="ARBA00022683"/>
    </source>
</evidence>
<dbReference type="EMBL" id="QJKH01000001">
    <property type="protein sequence ID" value="PXX81530.1"/>
    <property type="molecule type" value="Genomic_DNA"/>
</dbReference>
<keyword evidence="6" id="KW-0460">Magnesium</keyword>
<dbReference type="GO" id="GO:0009401">
    <property type="term" value="P:phosphoenolpyruvate-dependent sugar phosphotransferase system"/>
    <property type="evidence" value="ECO:0007669"/>
    <property type="project" value="UniProtKB-KW"/>
</dbReference>
<organism evidence="8 9">
    <name type="scientific">Dielma fastidiosa</name>
    <dbReference type="NCBI Taxonomy" id="1034346"/>
    <lineage>
        <taxon>Bacteria</taxon>
        <taxon>Bacillati</taxon>
        <taxon>Bacillota</taxon>
        <taxon>Erysipelotrichia</taxon>
        <taxon>Erysipelotrichales</taxon>
        <taxon>Erysipelotrichaceae</taxon>
        <taxon>Dielma</taxon>
    </lineage>
</organism>
<feature type="binding site" evidence="6">
    <location>
        <position position="79"/>
    </location>
    <ligand>
        <name>Mg(2+)</name>
        <dbReference type="ChEBI" id="CHEBI:18420"/>
        <note>ligand shared between all trimeric partners</note>
    </ligand>
</feature>
<dbReference type="PANTHER" id="PTHR34382">
    <property type="entry name" value="PTS SYSTEM N,N'-DIACETYLCHITOBIOSE-SPECIFIC EIIA COMPONENT"/>
    <property type="match status" value="1"/>
</dbReference>
<dbReference type="Pfam" id="PF02255">
    <property type="entry name" value="PTS_IIA"/>
    <property type="match status" value="1"/>
</dbReference>
<keyword evidence="1" id="KW-0813">Transport</keyword>
<evidence type="ECO:0000256" key="1">
    <source>
        <dbReference type="ARBA" id="ARBA00022448"/>
    </source>
</evidence>
<dbReference type="CDD" id="cd00215">
    <property type="entry name" value="PTS_IIA_lac"/>
    <property type="match status" value="1"/>
</dbReference>
<keyword evidence="4" id="KW-0598">Phosphotransferase system</keyword>
<keyword evidence="2" id="KW-0762">Sugar transport</keyword>
<feature type="active site" description="Tele-phosphohistidine intermediate" evidence="5">
    <location>
        <position position="76"/>
    </location>
</feature>
<dbReference type="PROSITE" id="PS51095">
    <property type="entry name" value="PTS_EIIA_TYPE_3"/>
    <property type="match status" value="1"/>
</dbReference>
<dbReference type="GO" id="GO:0046872">
    <property type="term" value="F:metal ion binding"/>
    <property type="evidence" value="ECO:0007669"/>
    <property type="project" value="UniProtKB-KW"/>
</dbReference>
<evidence type="ECO:0000256" key="3">
    <source>
        <dbReference type="ARBA" id="ARBA00022679"/>
    </source>
</evidence>
<evidence type="ECO:0000313" key="9">
    <source>
        <dbReference type="Proteomes" id="UP000247612"/>
    </source>
</evidence>
<sequence length="105" mass="11685">MEGIELISFQIISAVGTARSMYIEAIQAAKAERFDEAAKLLEEGQELFVQGHHAHAQLIQNEANGEKTEFALLLMHAEDQLMSAEAFGILAQEFVDVYKKMKGNM</sequence>
<dbReference type="PIRSF" id="PIRSF000699">
    <property type="entry name" value="PTS_IILac_III"/>
    <property type="match status" value="1"/>
</dbReference>
<dbReference type="Gene3D" id="1.20.58.80">
    <property type="entry name" value="Phosphotransferase system, lactose/cellobiose-type IIA subunit"/>
    <property type="match status" value="1"/>
</dbReference>
<dbReference type="GO" id="GO:0016740">
    <property type="term" value="F:transferase activity"/>
    <property type="evidence" value="ECO:0007669"/>
    <property type="project" value="UniProtKB-KW"/>
</dbReference>
<dbReference type="OrthoDB" id="389577at2"/>
<comment type="caution">
    <text evidence="8">The sequence shown here is derived from an EMBL/GenBank/DDBJ whole genome shotgun (WGS) entry which is preliminary data.</text>
</comment>
<keyword evidence="9" id="KW-1185">Reference proteome</keyword>
<dbReference type="RefSeq" id="WP_022936446.1">
    <property type="nucleotide sequence ID" value="NZ_CABKRQ010000001.1"/>
</dbReference>
<keyword evidence="6" id="KW-0479">Metal-binding</keyword>
<evidence type="ECO:0000256" key="7">
    <source>
        <dbReference type="PROSITE-ProRule" id="PRU00418"/>
    </source>
</evidence>
<comment type="cofactor">
    <cofactor evidence="6">
        <name>Mg(2+)</name>
        <dbReference type="ChEBI" id="CHEBI:18420"/>
    </cofactor>
    <text evidence="6">Binds 1 Mg(2+) ion per trimer.</text>
</comment>
<dbReference type="Proteomes" id="UP000247612">
    <property type="component" value="Unassembled WGS sequence"/>
</dbReference>
<dbReference type="PANTHER" id="PTHR34382:SF7">
    <property type="entry name" value="PTS SYSTEM N,N'-DIACETYLCHITOBIOSE-SPECIFIC EIIA COMPONENT"/>
    <property type="match status" value="1"/>
</dbReference>
<reference evidence="8 9" key="1">
    <citation type="submission" date="2018-05" db="EMBL/GenBank/DDBJ databases">
        <title>Genomic Encyclopedia of Type Strains, Phase IV (KMG-IV): sequencing the most valuable type-strain genomes for metagenomic binning, comparative biology and taxonomic classification.</title>
        <authorList>
            <person name="Goeker M."/>
        </authorList>
    </citation>
    <scope>NUCLEOTIDE SEQUENCE [LARGE SCALE GENOMIC DNA]</scope>
    <source>
        <strain evidence="8 9">JC118</strain>
    </source>
</reference>